<dbReference type="EMBL" id="CABVLZ010000003">
    <property type="protein sequence ID" value="VVU95071.1"/>
    <property type="molecule type" value="Genomic_DNA"/>
</dbReference>
<gene>
    <name evidence="1" type="ORF">CPAV1605_796</name>
</gene>
<reference evidence="1" key="1">
    <citation type="submission" date="2019-09" db="EMBL/GenBank/DDBJ databases">
        <authorList>
            <person name="Needham M D."/>
        </authorList>
    </citation>
    <scope>NUCLEOTIDE SEQUENCE</scope>
</reference>
<accession>A0A5E8CIM8</accession>
<organism evidence="1">
    <name type="scientific">seawater metagenome</name>
    <dbReference type="NCBI Taxonomy" id="1561972"/>
    <lineage>
        <taxon>unclassified sequences</taxon>
        <taxon>metagenomes</taxon>
        <taxon>ecological metagenomes</taxon>
    </lineage>
</organism>
<sequence length="67" mass="8027">MNKIELNNINYLKIPFPHCVIDDFFDTNIANELYKNINSLKLKDANLAFTNKKRIYEYNKFVQFLIP</sequence>
<protein>
    <submittedName>
        <fullName evidence="1">Uncharacterized protein</fullName>
    </submittedName>
</protein>
<evidence type="ECO:0000313" key="1">
    <source>
        <dbReference type="EMBL" id="VVU95071.1"/>
    </source>
</evidence>
<name>A0A5E8CIM8_9ZZZZ</name>
<dbReference type="Gene3D" id="2.60.120.620">
    <property type="entry name" value="q2cbj1_9rhob like domain"/>
    <property type="match status" value="1"/>
</dbReference>
<dbReference type="AlphaFoldDB" id="A0A5E8CIM8"/>
<proteinExistence type="predicted"/>